<sequence length="620" mass="70832">MTSPTGSRPESYAEDLYAGFLGGHNVEHVLPIRRLTREDIEKALDATGSTRMKKRKVDPFSNRTIGLDSRGKPVYNITLNTRQPGSLFSDNEDNNDAARETPSYMTHNGRLQLLRYPPVSLYDFDQPVITKPTPLSIFLDVDKYTATRKQVMNDFGGMWTAESMQVDQSVVQQPSSSPDQHTMDLEQPPSTDQQVPTTDTEDQYQHYPANWVPVYATPFQQSTCDEFYNPEPNDDMLSAKVDFTEIIARLNHPLEAMVDDYDVTAADKWNGSGKTQFIRNLIHALNEAQMYMKLAIVTYDMNYESFFFNIIKRELGLPCERISSVLDETWEREYGVLFPTSTAQSYGSNQPTADLVIALDIRLRPNNPVFEKIESHSGNDNDRPPRLWLVTMGSAEMRAAQYMENDTDRPEWDNEWWCDAPGYFDLVWKQNTWPTEEEAMTQRQHVVQSVMQWVKGGCHGEFRYAQKTPTSQHDTTTITTIPSPSTPPEIHIAESSTPPLPPSTPTEPPPRTATDNTITQIKQLFRYPSIFSSKMSSPLPQFVGVEDDDSASSFYSASEFVDTDISGIKNQLGPLRSEYQNECQLIMTKYKQAYQTEMDQLQKKYEQKALEELQRRQQQP</sequence>
<name>A0A068RJ98_9FUNG</name>
<protein>
    <submittedName>
        <fullName evidence="2">Uncharacterized protein</fullName>
    </submittedName>
</protein>
<accession>A0A068RJ98</accession>
<dbReference type="STRING" id="1263082.A0A068RJ98"/>
<keyword evidence="3" id="KW-1185">Reference proteome</keyword>
<evidence type="ECO:0000256" key="1">
    <source>
        <dbReference type="SAM" id="MobiDB-lite"/>
    </source>
</evidence>
<dbReference type="Proteomes" id="UP000027586">
    <property type="component" value="Unassembled WGS sequence"/>
</dbReference>
<evidence type="ECO:0000313" key="2">
    <source>
        <dbReference type="EMBL" id="CDH49732.1"/>
    </source>
</evidence>
<dbReference type="VEuPathDB" id="FungiDB:LCOR_01467.1"/>
<gene>
    <name evidence="2" type="ORF">LCOR_01467.1</name>
</gene>
<feature type="compositionally biased region" description="Low complexity" evidence="1">
    <location>
        <begin position="468"/>
        <end position="497"/>
    </location>
</feature>
<dbReference type="EMBL" id="CBTN010000004">
    <property type="protein sequence ID" value="CDH49732.1"/>
    <property type="molecule type" value="Genomic_DNA"/>
</dbReference>
<evidence type="ECO:0000313" key="3">
    <source>
        <dbReference type="Proteomes" id="UP000027586"/>
    </source>
</evidence>
<feature type="region of interest" description="Disordered" evidence="1">
    <location>
        <begin position="468"/>
        <end position="513"/>
    </location>
</feature>
<dbReference type="AlphaFoldDB" id="A0A068RJ98"/>
<feature type="region of interest" description="Disordered" evidence="1">
    <location>
        <begin position="167"/>
        <end position="202"/>
    </location>
</feature>
<feature type="compositionally biased region" description="Low complexity" evidence="1">
    <location>
        <begin position="167"/>
        <end position="180"/>
    </location>
</feature>
<organism evidence="2 3">
    <name type="scientific">Lichtheimia corymbifera JMRC:FSU:9682</name>
    <dbReference type="NCBI Taxonomy" id="1263082"/>
    <lineage>
        <taxon>Eukaryota</taxon>
        <taxon>Fungi</taxon>
        <taxon>Fungi incertae sedis</taxon>
        <taxon>Mucoromycota</taxon>
        <taxon>Mucoromycotina</taxon>
        <taxon>Mucoromycetes</taxon>
        <taxon>Mucorales</taxon>
        <taxon>Lichtheimiaceae</taxon>
        <taxon>Lichtheimia</taxon>
    </lineage>
</organism>
<feature type="compositionally biased region" description="Pro residues" evidence="1">
    <location>
        <begin position="498"/>
        <end position="511"/>
    </location>
</feature>
<reference evidence="2" key="1">
    <citation type="submission" date="2013-08" db="EMBL/GenBank/DDBJ databases">
        <title>Gene expansion shapes genome architecture in the human pathogen Lichtheimia corymbifera: an evolutionary genomics analysis in the ancient terrestrial Mucorales (Mucoromycotina).</title>
        <authorList>
            <person name="Schwartze V.U."/>
            <person name="Winter S."/>
            <person name="Shelest E."/>
            <person name="Marcet-Houben M."/>
            <person name="Horn F."/>
            <person name="Wehner S."/>
            <person name="Hoffmann K."/>
            <person name="Riege K."/>
            <person name="Sammeth M."/>
            <person name="Nowrousian M."/>
            <person name="Valiante V."/>
            <person name="Linde J."/>
            <person name="Jacobsen I.D."/>
            <person name="Marz M."/>
            <person name="Brakhage A.A."/>
            <person name="Gabaldon T."/>
            <person name="Bocker S."/>
            <person name="Voigt K."/>
        </authorList>
    </citation>
    <scope>NUCLEOTIDE SEQUENCE [LARGE SCALE GENOMIC DNA]</scope>
    <source>
        <strain evidence="2">FSU 9682</strain>
    </source>
</reference>
<comment type="caution">
    <text evidence="2">The sequence shown here is derived from an EMBL/GenBank/DDBJ whole genome shotgun (WGS) entry which is preliminary data.</text>
</comment>
<proteinExistence type="predicted"/>
<feature type="compositionally biased region" description="Polar residues" evidence="1">
    <location>
        <begin position="188"/>
        <end position="198"/>
    </location>
</feature>
<dbReference type="OrthoDB" id="2276119at2759"/>